<dbReference type="Gene3D" id="2.60.120.10">
    <property type="entry name" value="Jelly Rolls"/>
    <property type="match status" value="1"/>
</dbReference>
<evidence type="ECO:0000313" key="5">
    <source>
        <dbReference type="Proteomes" id="UP001597173"/>
    </source>
</evidence>
<dbReference type="CDD" id="cd02209">
    <property type="entry name" value="cupin_XRE_C"/>
    <property type="match status" value="1"/>
</dbReference>
<dbReference type="EMBL" id="JBHTNF010000019">
    <property type="protein sequence ID" value="MFD1330207.1"/>
    <property type="molecule type" value="Genomic_DNA"/>
</dbReference>
<evidence type="ECO:0000256" key="1">
    <source>
        <dbReference type="ARBA" id="ARBA00023125"/>
    </source>
</evidence>
<feature type="compositionally biased region" description="Basic residues" evidence="2">
    <location>
        <begin position="1"/>
        <end position="13"/>
    </location>
</feature>
<dbReference type="SUPFAM" id="SSF51182">
    <property type="entry name" value="RmlC-like cupins"/>
    <property type="match status" value="1"/>
</dbReference>
<dbReference type="InterPro" id="IPR014710">
    <property type="entry name" value="RmlC-like_jellyroll"/>
</dbReference>
<dbReference type="SMART" id="SM00530">
    <property type="entry name" value="HTH_XRE"/>
    <property type="match status" value="1"/>
</dbReference>
<dbReference type="RefSeq" id="WP_374841104.1">
    <property type="nucleotide sequence ID" value="NZ_JBHEEW010000018.1"/>
</dbReference>
<feature type="region of interest" description="Disordered" evidence="2">
    <location>
        <begin position="1"/>
        <end position="26"/>
    </location>
</feature>
<dbReference type="CDD" id="cd00093">
    <property type="entry name" value="HTH_XRE"/>
    <property type="match status" value="1"/>
</dbReference>
<gene>
    <name evidence="4" type="ORF">ACFQ33_20165</name>
</gene>
<sequence length="220" mass="24287">MRGAKLSKNRSSHKPGAARAVSEGGRQELGQKIRDLRLERRLTLQDVSKVTSVARSTLSKIENGIMSPTFDILQKLAMGFSLDIGALFSPTPVQHSIGRRSLTKSGSGPTLSSEHYLHQALASDISRKRVLPFRTRVKARSISDFKALISHDGEVFLFVLGGSIEFYSDLYAPVRMDIGDSIYFDSKMAHAIISISEEDADIIWVCNNSLGLDEIDLNLH</sequence>
<dbReference type="PROSITE" id="PS50943">
    <property type="entry name" value="HTH_CROC1"/>
    <property type="match status" value="1"/>
</dbReference>
<evidence type="ECO:0000256" key="2">
    <source>
        <dbReference type="SAM" id="MobiDB-lite"/>
    </source>
</evidence>
<evidence type="ECO:0000259" key="3">
    <source>
        <dbReference type="PROSITE" id="PS50943"/>
    </source>
</evidence>
<dbReference type="PANTHER" id="PTHR46797:SF20">
    <property type="entry name" value="BLR4304 PROTEIN"/>
    <property type="match status" value="1"/>
</dbReference>
<keyword evidence="1" id="KW-0238">DNA-binding</keyword>
<dbReference type="SUPFAM" id="SSF47413">
    <property type="entry name" value="lambda repressor-like DNA-binding domains"/>
    <property type="match status" value="1"/>
</dbReference>
<keyword evidence="5" id="KW-1185">Reference proteome</keyword>
<dbReference type="InterPro" id="IPR050807">
    <property type="entry name" value="TransReg_Diox_bact_type"/>
</dbReference>
<accession>A0ABW3Z1T5</accession>
<dbReference type="Proteomes" id="UP001597173">
    <property type="component" value="Unassembled WGS sequence"/>
</dbReference>
<dbReference type="InterPro" id="IPR013096">
    <property type="entry name" value="Cupin_2"/>
</dbReference>
<comment type="caution">
    <text evidence="4">The sequence shown here is derived from an EMBL/GenBank/DDBJ whole genome shotgun (WGS) entry which is preliminary data.</text>
</comment>
<dbReference type="InterPro" id="IPR011051">
    <property type="entry name" value="RmlC_Cupin_sf"/>
</dbReference>
<evidence type="ECO:0000313" key="4">
    <source>
        <dbReference type="EMBL" id="MFD1330207.1"/>
    </source>
</evidence>
<organism evidence="4 5">
    <name type="scientific">Mycoplana ramosa</name>
    <name type="common">Mycoplana bullata</name>
    <dbReference type="NCBI Taxonomy" id="40837"/>
    <lineage>
        <taxon>Bacteria</taxon>
        <taxon>Pseudomonadati</taxon>
        <taxon>Pseudomonadota</taxon>
        <taxon>Alphaproteobacteria</taxon>
        <taxon>Hyphomicrobiales</taxon>
        <taxon>Rhizobiaceae</taxon>
        <taxon>Mycoplana</taxon>
    </lineage>
</organism>
<dbReference type="Pfam" id="PF07883">
    <property type="entry name" value="Cupin_2"/>
    <property type="match status" value="1"/>
</dbReference>
<dbReference type="InterPro" id="IPR001387">
    <property type="entry name" value="Cro/C1-type_HTH"/>
</dbReference>
<feature type="domain" description="HTH cro/C1-type" evidence="3">
    <location>
        <begin position="33"/>
        <end position="87"/>
    </location>
</feature>
<dbReference type="PANTHER" id="PTHR46797">
    <property type="entry name" value="HTH-TYPE TRANSCRIPTIONAL REGULATOR"/>
    <property type="match status" value="1"/>
</dbReference>
<protein>
    <submittedName>
        <fullName evidence="4">Helix-turn-helix domain-containing protein</fullName>
    </submittedName>
</protein>
<name>A0ABW3Z1T5_MYCRA</name>
<dbReference type="Pfam" id="PF01381">
    <property type="entry name" value="HTH_3"/>
    <property type="match status" value="1"/>
</dbReference>
<proteinExistence type="predicted"/>
<dbReference type="InterPro" id="IPR010982">
    <property type="entry name" value="Lambda_DNA-bd_dom_sf"/>
</dbReference>
<dbReference type="Gene3D" id="1.10.260.40">
    <property type="entry name" value="lambda repressor-like DNA-binding domains"/>
    <property type="match status" value="1"/>
</dbReference>
<reference evidence="5" key="1">
    <citation type="journal article" date="2019" name="Int. J. Syst. Evol. Microbiol.">
        <title>The Global Catalogue of Microorganisms (GCM) 10K type strain sequencing project: providing services to taxonomists for standard genome sequencing and annotation.</title>
        <authorList>
            <consortium name="The Broad Institute Genomics Platform"/>
            <consortium name="The Broad Institute Genome Sequencing Center for Infectious Disease"/>
            <person name="Wu L."/>
            <person name="Ma J."/>
        </authorList>
    </citation>
    <scope>NUCLEOTIDE SEQUENCE [LARGE SCALE GENOMIC DNA]</scope>
    <source>
        <strain evidence="5">CCUG 55609</strain>
    </source>
</reference>